<dbReference type="InterPro" id="IPR038008">
    <property type="entry name" value="Jag_KH"/>
</dbReference>
<dbReference type="InterPro" id="IPR036867">
    <property type="entry name" value="R3H_dom_sf"/>
</dbReference>
<feature type="region of interest" description="Disordered" evidence="7">
    <location>
        <begin position="101"/>
        <end position="186"/>
    </location>
</feature>
<dbReference type="InterPro" id="IPR039247">
    <property type="entry name" value="KhpB"/>
</dbReference>
<dbReference type="InterPro" id="IPR009019">
    <property type="entry name" value="KH_sf_prok-type"/>
</dbReference>
<dbReference type="Proteomes" id="UP001069047">
    <property type="component" value="Unassembled WGS sequence"/>
</dbReference>
<feature type="domain" description="R3H" evidence="8">
    <location>
        <begin position="269"/>
        <end position="335"/>
    </location>
</feature>
<dbReference type="GO" id="GO:0008360">
    <property type="term" value="P:regulation of cell shape"/>
    <property type="evidence" value="ECO:0007669"/>
    <property type="project" value="UniProtKB-KW"/>
</dbReference>
<feature type="compositionally biased region" description="Polar residues" evidence="7">
    <location>
        <begin position="145"/>
        <end position="162"/>
    </location>
</feature>
<dbReference type="GO" id="GO:0071555">
    <property type="term" value="P:cell wall organization"/>
    <property type="evidence" value="ECO:0007669"/>
    <property type="project" value="UniProtKB-KW"/>
</dbReference>
<keyword evidence="1 6" id="KW-0963">Cytoplasm</keyword>
<feature type="region of interest" description="Jag_N domain" evidence="6">
    <location>
        <begin position="5"/>
        <end position="55"/>
    </location>
</feature>
<dbReference type="Pfam" id="PF14804">
    <property type="entry name" value="Jag_N"/>
    <property type="match status" value="1"/>
</dbReference>
<evidence type="ECO:0000256" key="4">
    <source>
        <dbReference type="ARBA" id="ARBA00023186"/>
    </source>
</evidence>
<dbReference type="CDD" id="cd02414">
    <property type="entry name" value="KH-II_Jag"/>
    <property type="match status" value="1"/>
</dbReference>
<reference evidence="9" key="1">
    <citation type="submission" date="2022-09" db="EMBL/GenBank/DDBJ databases">
        <title>Aerococcus urinae taxonomy study.</title>
        <authorList>
            <person name="Christensen J."/>
            <person name="Senneby E."/>
        </authorList>
    </citation>
    <scope>NUCLEOTIDE SEQUENCE</scope>
    <source>
        <strain evidence="9">LUND-41-B12</strain>
    </source>
</reference>
<dbReference type="Gene3D" id="3.30.300.20">
    <property type="match status" value="1"/>
</dbReference>
<dbReference type="PANTHER" id="PTHR35800:SF1">
    <property type="entry name" value="RNA-BINDING PROTEIN KHPB"/>
    <property type="match status" value="1"/>
</dbReference>
<dbReference type="InterPro" id="IPR032782">
    <property type="entry name" value="KhpB_N"/>
</dbReference>
<keyword evidence="2 6" id="KW-0694">RNA-binding</keyword>
<keyword evidence="5 6" id="KW-0961">Cell wall biogenesis/degradation</keyword>
<comment type="caution">
    <text evidence="9">The sequence shown here is derived from an EMBL/GenBank/DDBJ whole genome shotgun (WGS) entry which is preliminary data.</text>
</comment>
<proteinExistence type="inferred from homology"/>
<dbReference type="RefSeq" id="WP_013669971.1">
    <property type="nucleotide sequence ID" value="NZ_CAJHLJ010000007.1"/>
</dbReference>
<comment type="domain">
    <text evidence="6">Has an N-terminal Jag-N domain and 2 RNA-binding domains (KH and R3H).</text>
</comment>
<feature type="compositionally biased region" description="Low complexity" evidence="7">
    <location>
        <begin position="101"/>
        <end position="117"/>
    </location>
</feature>
<dbReference type="PANTHER" id="PTHR35800">
    <property type="entry name" value="PROTEIN JAG"/>
    <property type="match status" value="1"/>
</dbReference>
<evidence type="ECO:0000256" key="5">
    <source>
        <dbReference type="ARBA" id="ARBA00023316"/>
    </source>
</evidence>
<dbReference type="Gene3D" id="3.30.30.80">
    <property type="entry name" value="probable RNA-binding protein from clostridium symbiosum atcc 14940"/>
    <property type="match status" value="1"/>
</dbReference>
<dbReference type="AlphaFoldDB" id="A0A9Q4DDV4"/>
<comment type="function">
    <text evidence="6">A probable RNA chaperone. Forms a complex with KhpA which binds to cellular RNA and controls its expression. Plays a role in peptidoglycan (PG) homeostasis and cell length regulation.</text>
</comment>
<dbReference type="GO" id="GO:0005737">
    <property type="term" value="C:cytoplasm"/>
    <property type="evidence" value="ECO:0007669"/>
    <property type="project" value="UniProtKB-SubCell"/>
</dbReference>
<evidence type="ECO:0000256" key="6">
    <source>
        <dbReference type="HAMAP-Rule" id="MF_00867"/>
    </source>
</evidence>
<evidence type="ECO:0000256" key="7">
    <source>
        <dbReference type="SAM" id="MobiDB-lite"/>
    </source>
</evidence>
<dbReference type="PROSITE" id="PS51061">
    <property type="entry name" value="R3H"/>
    <property type="match status" value="1"/>
</dbReference>
<accession>A0A9Q4DDV4</accession>
<keyword evidence="3 6" id="KW-0133">Cell shape</keyword>
<comment type="similarity">
    <text evidence="6">Belongs to the KhpB RNA-binding protein family.</text>
</comment>
<dbReference type="EMBL" id="JAOTMY010000004">
    <property type="protein sequence ID" value="MCY3087981.1"/>
    <property type="molecule type" value="Genomic_DNA"/>
</dbReference>
<evidence type="ECO:0000256" key="2">
    <source>
        <dbReference type="ARBA" id="ARBA00022884"/>
    </source>
</evidence>
<dbReference type="SMART" id="SM00393">
    <property type="entry name" value="R3H"/>
    <property type="match status" value="1"/>
</dbReference>
<dbReference type="GO" id="GO:0003723">
    <property type="term" value="F:RNA binding"/>
    <property type="evidence" value="ECO:0007669"/>
    <property type="project" value="UniProtKB-UniRule"/>
</dbReference>
<feature type="compositionally biased region" description="Low complexity" evidence="7">
    <location>
        <begin position="126"/>
        <end position="138"/>
    </location>
</feature>
<dbReference type="CDD" id="cd02644">
    <property type="entry name" value="R3H_jag"/>
    <property type="match status" value="1"/>
</dbReference>
<evidence type="ECO:0000256" key="1">
    <source>
        <dbReference type="ARBA" id="ARBA00022490"/>
    </source>
</evidence>
<dbReference type="Pfam" id="PF13083">
    <property type="entry name" value="KH_KhpA-B"/>
    <property type="match status" value="1"/>
</dbReference>
<name>A0A9Q4DDV4_9LACT</name>
<dbReference type="GO" id="GO:0009252">
    <property type="term" value="P:peptidoglycan biosynthetic process"/>
    <property type="evidence" value="ECO:0007669"/>
    <property type="project" value="UniProtKB-UniRule"/>
</dbReference>
<feature type="compositionally biased region" description="Acidic residues" evidence="7">
    <location>
        <begin position="169"/>
        <end position="181"/>
    </location>
</feature>
<dbReference type="Gene3D" id="3.30.1370.50">
    <property type="entry name" value="R3H-like domain"/>
    <property type="match status" value="1"/>
</dbReference>
<dbReference type="HAMAP" id="MF_00867">
    <property type="entry name" value="KhpB"/>
    <property type="match status" value="1"/>
</dbReference>
<dbReference type="InterPro" id="IPR034079">
    <property type="entry name" value="R3H_KhpB"/>
</dbReference>
<evidence type="ECO:0000313" key="9">
    <source>
        <dbReference type="EMBL" id="MCY3087981.1"/>
    </source>
</evidence>
<gene>
    <name evidence="6" type="primary">khpB</name>
    <name evidence="6" type="synonym">eloR</name>
    <name evidence="9" type="ORF">ODY61_07665</name>
</gene>
<keyword evidence="4 6" id="KW-0143">Chaperone</keyword>
<comment type="subunit">
    <text evidence="6">Forms a complex with KhpA.</text>
</comment>
<dbReference type="InterPro" id="IPR038247">
    <property type="entry name" value="Jag_N_dom_sf"/>
</dbReference>
<evidence type="ECO:0000313" key="10">
    <source>
        <dbReference type="Proteomes" id="UP001069047"/>
    </source>
</evidence>
<protein>
    <recommendedName>
        <fullName evidence="6">RNA-binding protein KhpB</fullName>
    </recommendedName>
    <alternativeName>
        <fullName evidence="6">RNA-binding protein EloR</fullName>
    </alternativeName>
</protein>
<organism evidence="9 10">
    <name type="scientific">Aerococcus mictus</name>
    <dbReference type="NCBI Taxonomy" id="2976810"/>
    <lineage>
        <taxon>Bacteria</taxon>
        <taxon>Bacillati</taxon>
        <taxon>Bacillota</taxon>
        <taxon>Bacilli</taxon>
        <taxon>Lactobacillales</taxon>
        <taxon>Aerococcaceae</taxon>
        <taxon>Aerococcus</taxon>
    </lineage>
</organism>
<comment type="subcellular location">
    <subcellularLocation>
        <location evidence="6">Cytoplasm</location>
    </subcellularLocation>
</comment>
<dbReference type="InterPro" id="IPR015946">
    <property type="entry name" value="KH_dom-like_a/b"/>
</dbReference>
<dbReference type="SUPFAM" id="SSF82708">
    <property type="entry name" value="R3H domain"/>
    <property type="match status" value="1"/>
</dbReference>
<dbReference type="NCBIfam" id="NF041568">
    <property type="entry name" value="Jag_EloR"/>
    <property type="match status" value="1"/>
</dbReference>
<dbReference type="SUPFAM" id="SSF54814">
    <property type="entry name" value="Prokaryotic type KH domain (KH-domain type II)"/>
    <property type="match status" value="1"/>
</dbReference>
<evidence type="ECO:0000256" key="3">
    <source>
        <dbReference type="ARBA" id="ARBA00022960"/>
    </source>
</evidence>
<evidence type="ECO:0000259" key="8">
    <source>
        <dbReference type="PROSITE" id="PS51061"/>
    </source>
</evidence>
<dbReference type="Pfam" id="PF01424">
    <property type="entry name" value="R3H"/>
    <property type="match status" value="1"/>
</dbReference>
<sequence length="335" mass="36692">MKLETYQGASVEEAIAAAKEGLQVSDISMEDVKVLQEPKKGFFGFGSQPAIIQVSLADGEPSVDEIVAEVAVEAETVTDPVADTAPATTEVVEEATVVEALDDSQSAASQATSELSSDSQVAHTLDSQSASPSDVSDSAELEPVASQSEPASESVATDYSTTDSQSQDADYEEDEEEEAEDSSYPFDWGVEDVAHYLIDVMEAYLVDVTIDVEDMDDLIIFHINTDKPGLVIGKHGKIINSLETLAQILTHSHVRKRVAVEVNVGDYRERREQTLEKLAERTADQVTVEREDVTLSPLPARERKIIHRCLSKYSHIKTQSQGRDPHRYMVVSYKD</sequence>
<dbReference type="GeneID" id="86859039"/>
<dbReference type="InterPro" id="IPR001374">
    <property type="entry name" value="R3H_dom"/>
</dbReference>
<dbReference type="SMART" id="SM01245">
    <property type="entry name" value="Jag_N"/>
    <property type="match status" value="1"/>
</dbReference>